<dbReference type="EMBL" id="CP036274">
    <property type="protein sequence ID" value="QDU30485.1"/>
    <property type="molecule type" value="Genomic_DNA"/>
</dbReference>
<name>A0A517YJT5_9BACT</name>
<dbReference type="EC" id="2.3.1.89" evidence="4"/>
<evidence type="ECO:0000256" key="3">
    <source>
        <dbReference type="ARBA" id="ARBA00023315"/>
    </source>
</evidence>
<dbReference type="Gene3D" id="2.160.10.10">
    <property type="entry name" value="Hexapeptide repeat proteins"/>
    <property type="match status" value="1"/>
</dbReference>
<dbReference type="Pfam" id="PF00132">
    <property type="entry name" value="Hexapep"/>
    <property type="match status" value="1"/>
</dbReference>
<gene>
    <name evidence="4" type="primary">dapH</name>
    <name evidence="4" type="ORF">ETAA8_56250</name>
</gene>
<sequence length="169" mass="17549">MRTTFQPELVHPSAFIAAGAVVLGDVSLAEDSSVWFNAVIRGDTEAIRIGVGSNVQDGCILHADPGRPCILGDRVTLGHGAIVHGAIVEDDCLIGMRAVVMNGAKIGRGSIVGVGAVVMENIDVPPGSIVLGVPGKVIRQASEKDFAKIRHAADHYVAAAKAYQSTSSR</sequence>
<dbReference type="OrthoDB" id="9803036at2"/>
<protein>
    <submittedName>
        <fullName evidence="4">2,3,4,5-tetrahydropyridine-2,6-dicarboxylate N-acetyltransferase</fullName>
        <ecNumber evidence="4">2.3.1.89</ecNumber>
    </submittedName>
</protein>
<evidence type="ECO:0000313" key="5">
    <source>
        <dbReference type="Proteomes" id="UP000315017"/>
    </source>
</evidence>
<dbReference type="SUPFAM" id="SSF51161">
    <property type="entry name" value="Trimeric LpxA-like enzymes"/>
    <property type="match status" value="1"/>
</dbReference>
<dbReference type="InterPro" id="IPR001451">
    <property type="entry name" value="Hexapep"/>
</dbReference>
<dbReference type="InterPro" id="IPR011004">
    <property type="entry name" value="Trimer_LpxA-like_sf"/>
</dbReference>
<evidence type="ECO:0000313" key="4">
    <source>
        <dbReference type="EMBL" id="QDU30485.1"/>
    </source>
</evidence>
<dbReference type="KEGG" id="aagg:ETAA8_56250"/>
<dbReference type="InterPro" id="IPR018357">
    <property type="entry name" value="Hexapep_transf_CS"/>
</dbReference>
<dbReference type="CDD" id="cd04645">
    <property type="entry name" value="LbH_gamma_CA_like"/>
    <property type="match status" value="1"/>
</dbReference>
<accession>A0A517YJT5</accession>
<evidence type="ECO:0000256" key="1">
    <source>
        <dbReference type="ARBA" id="ARBA00022679"/>
    </source>
</evidence>
<reference evidence="4 5" key="1">
    <citation type="submission" date="2019-02" db="EMBL/GenBank/DDBJ databases">
        <title>Deep-cultivation of Planctomycetes and their phenomic and genomic characterization uncovers novel biology.</title>
        <authorList>
            <person name="Wiegand S."/>
            <person name="Jogler M."/>
            <person name="Boedeker C."/>
            <person name="Pinto D."/>
            <person name="Vollmers J."/>
            <person name="Rivas-Marin E."/>
            <person name="Kohn T."/>
            <person name="Peeters S.H."/>
            <person name="Heuer A."/>
            <person name="Rast P."/>
            <person name="Oberbeckmann S."/>
            <person name="Bunk B."/>
            <person name="Jeske O."/>
            <person name="Meyerdierks A."/>
            <person name="Storesund J.E."/>
            <person name="Kallscheuer N."/>
            <person name="Luecker S."/>
            <person name="Lage O.M."/>
            <person name="Pohl T."/>
            <person name="Merkel B.J."/>
            <person name="Hornburger P."/>
            <person name="Mueller R.-W."/>
            <person name="Bruemmer F."/>
            <person name="Labrenz M."/>
            <person name="Spormann A.M."/>
            <person name="Op den Camp H."/>
            <person name="Overmann J."/>
            <person name="Amann R."/>
            <person name="Jetten M.S.M."/>
            <person name="Mascher T."/>
            <person name="Medema M.H."/>
            <person name="Devos D.P."/>
            <person name="Kaster A.-K."/>
            <person name="Ovreas L."/>
            <person name="Rohde M."/>
            <person name="Galperin M.Y."/>
            <person name="Jogler C."/>
        </authorList>
    </citation>
    <scope>NUCLEOTIDE SEQUENCE [LARGE SCALE GENOMIC DNA]</scope>
    <source>
        <strain evidence="4 5">ETA_A8</strain>
    </source>
</reference>
<keyword evidence="3 4" id="KW-0012">Acyltransferase</keyword>
<keyword evidence="1 4" id="KW-0808">Transferase</keyword>
<proteinExistence type="predicted"/>
<dbReference type="AlphaFoldDB" id="A0A517YJT5"/>
<dbReference type="PANTHER" id="PTHR13061:SF29">
    <property type="entry name" value="GAMMA CARBONIC ANHYDRASE-LIKE 1, MITOCHONDRIAL-RELATED"/>
    <property type="match status" value="1"/>
</dbReference>
<evidence type="ECO:0000256" key="2">
    <source>
        <dbReference type="ARBA" id="ARBA00022737"/>
    </source>
</evidence>
<keyword evidence="5" id="KW-1185">Reference proteome</keyword>
<dbReference type="PROSITE" id="PS00101">
    <property type="entry name" value="HEXAPEP_TRANSFERASES"/>
    <property type="match status" value="1"/>
</dbReference>
<dbReference type="RefSeq" id="WP_145096031.1">
    <property type="nucleotide sequence ID" value="NZ_CP036274.1"/>
</dbReference>
<dbReference type="InterPro" id="IPR050484">
    <property type="entry name" value="Transf_Hexapept/Carb_Anhydrase"/>
</dbReference>
<dbReference type="Proteomes" id="UP000315017">
    <property type="component" value="Chromosome"/>
</dbReference>
<keyword evidence="2" id="KW-0677">Repeat</keyword>
<dbReference type="InterPro" id="IPR047324">
    <property type="entry name" value="LbH_gamma_CA-like"/>
</dbReference>
<organism evidence="4 5">
    <name type="scientific">Anatilimnocola aggregata</name>
    <dbReference type="NCBI Taxonomy" id="2528021"/>
    <lineage>
        <taxon>Bacteria</taxon>
        <taxon>Pseudomonadati</taxon>
        <taxon>Planctomycetota</taxon>
        <taxon>Planctomycetia</taxon>
        <taxon>Pirellulales</taxon>
        <taxon>Pirellulaceae</taxon>
        <taxon>Anatilimnocola</taxon>
    </lineage>
</organism>
<dbReference type="PANTHER" id="PTHR13061">
    <property type="entry name" value="DYNACTIN SUBUNIT P25"/>
    <property type="match status" value="1"/>
</dbReference>
<dbReference type="GO" id="GO:0047200">
    <property type="term" value="F:tetrahydrodipicolinate N-acetyltransferase activity"/>
    <property type="evidence" value="ECO:0007669"/>
    <property type="project" value="UniProtKB-EC"/>
</dbReference>